<feature type="region of interest" description="Disordered" evidence="1">
    <location>
        <begin position="152"/>
        <end position="249"/>
    </location>
</feature>
<dbReference type="Proteomes" id="UP000314294">
    <property type="component" value="Unassembled WGS sequence"/>
</dbReference>
<feature type="region of interest" description="Disordered" evidence="1">
    <location>
        <begin position="1"/>
        <end position="30"/>
    </location>
</feature>
<feature type="compositionally biased region" description="Basic and acidic residues" evidence="1">
    <location>
        <begin position="169"/>
        <end position="189"/>
    </location>
</feature>
<name>A0A4Z2HDV9_9TELE</name>
<organism evidence="2 3">
    <name type="scientific">Liparis tanakae</name>
    <name type="common">Tanaka's snailfish</name>
    <dbReference type="NCBI Taxonomy" id="230148"/>
    <lineage>
        <taxon>Eukaryota</taxon>
        <taxon>Metazoa</taxon>
        <taxon>Chordata</taxon>
        <taxon>Craniata</taxon>
        <taxon>Vertebrata</taxon>
        <taxon>Euteleostomi</taxon>
        <taxon>Actinopterygii</taxon>
        <taxon>Neopterygii</taxon>
        <taxon>Teleostei</taxon>
        <taxon>Neoteleostei</taxon>
        <taxon>Acanthomorphata</taxon>
        <taxon>Eupercaria</taxon>
        <taxon>Perciformes</taxon>
        <taxon>Cottioidei</taxon>
        <taxon>Cottales</taxon>
        <taxon>Liparidae</taxon>
        <taxon>Liparis</taxon>
    </lineage>
</organism>
<proteinExistence type="predicted"/>
<reference evidence="2 3" key="1">
    <citation type="submission" date="2019-03" db="EMBL/GenBank/DDBJ databases">
        <title>First draft genome of Liparis tanakae, snailfish: a comprehensive survey of snailfish specific genes.</title>
        <authorList>
            <person name="Kim W."/>
            <person name="Song I."/>
            <person name="Jeong J.-H."/>
            <person name="Kim D."/>
            <person name="Kim S."/>
            <person name="Ryu S."/>
            <person name="Song J.Y."/>
            <person name="Lee S.K."/>
        </authorList>
    </citation>
    <scope>NUCLEOTIDE SEQUENCE [LARGE SCALE GENOMIC DNA]</scope>
    <source>
        <tissue evidence="2">Muscle</tissue>
    </source>
</reference>
<feature type="compositionally biased region" description="Polar residues" evidence="1">
    <location>
        <begin position="236"/>
        <end position="249"/>
    </location>
</feature>
<keyword evidence="3" id="KW-1185">Reference proteome</keyword>
<gene>
    <name evidence="2" type="ORF">EYF80_025686</name>
</gene>
<dbReference type="AlphaFoldDB" id="A0A4Z2HDV9"/>
<comment type="caution">
    <text evidence="2">The sequence shown here is derived from an EMBL/GenBank/DDBJ whole genome shotgun (WGS) entry which is preliminary data.</text>
</comment>
<accession>A0A4Z2HDV9</accession>
<evidence type="ECO:0000256" key="1">
    <source>
        <dbReference type="SAM" id="MobiDB-lite"/>
    </source>
</evidence>
<evidence type="ECO:0000313" key="2">
    <source>
        <dbReference type="EMBL" id="TNN64068.1"/>
    </source>
</evidence>
<protein>
    <submittedName>
        <fullName evidence="2">Uncharacterized protein</fullName>
    </submittedName>
</protein>
<sequence>MTRERETEAPELLTPVISSEEALSASRGPESVIASSVSGALISPPPWPHLCVRAGEGLVAAVRPHVDLQPLQHVEALPAALGAAPEHSVVPGSPDEQEQASEWYLRWAGQVNVRQQPSNEQRRSCLASGRLLRGGGSRFSPSDDVGRAVGLLEVVEDGRRAGRGPRVGVRVERQRAARRQPAEPREGRRTAPRLVAQDSNQNQNQSRSPVRSSEPHSEPSAGLSRGRQVCLEPESSRTCTSGMDAFCTN</sequence>
<feature type="compositionally biased region" description="Low complexity" evidence="1">
    <location>
        <begin position="199"/>
        <end position="208"/>
    </location>
</feature>
<dbReference type="EMBL" id="SRLO01000259">
    <property type="protein sequence ID" value="TNN64068.1"/>
    <property type="molecule type" value="Genomic_DNA"/>
</dbReference>
<evidence type="ECO:0000313" key="3">
    <source>
        <dbReference type="Proteomes" id="UP000314294"/>
    </source>
</evidence>